<organism evidence="3 4">
    <name type="scientific">Mycolicibacterium tokaiense</name>
    <dbReference type="NCBI Taxonomy" id="39695"/>
    <lineage>
        <taxon>Bacteria</taxon>
        <taxon>Bacillati</taxon>
        <taxon>Actinomycetota</taxon>
        <taxon>Actinomycetes</taxon>
        <taxon>Mycobacteriales</taxon>
        <taxon>Mycobacteriaceae</taxon>
        <taxon>Mycolicibacterium</taxon>
    </lineage>
</organism>
<accession>A0A378TLQ8</accession>
<protein>
    <submittedName>
        <fullName evidence="3">Dicarboxylate carrier MatC domain-containing protein</fullName>
    </submittedName>
</protein>
<dbReference type="RefSeq" id="WP_115280597.1">
    <property type="nucleotide sequence ID" value="NZ_AP022600.1"/>
</dbReference>
<keyword evidence="1" id="KW-0812">Transmembrane</keyword>
<reference evidence="3 4" key="1">
    <citation type="submission" date="2018-06" db="EMBL/GenBank/DDBJ databases">
        <authorList>
            <consortium name="Pathogen Informatics"/>
            <person name="Doyle S."/>
        </authorList>
    </citation>
    <scope>NUCLEOTIDE SEQUENCE [LARGE SCALE GENOMIC DNA]</scope>
    <source>
        <strain evidence="3 4">NCTC10821</strain>
    </source>
</reference>
<evidence type="ECO:0000313" key="3">
    <source>
        <dbReference type="EMBL" id="STZ61732.1"/>
    </source>
</evidence>
<feature type="transmembrane region" description="Helical" evidence="1">
    <location>
        <begin position="292"/>
        <end position="310"/>
    </location>
</feature>
<name>A0A378TLQ8_9MYCO</name>
<feature type="transmembrane region" description="Helical" evidence="1">
    <location>
        <begin position="6"/>
        <end position="36"/>
    </location>
</feature>
<feature type="transmembrane region" description="Helical" evidence="1">
    <location>
        <begin position="135"/>
        <end position="160"/>
    </location>
</feature>
<feature type="domain" description="Dicarboxylate carrier MatC N-terminal" evidence="2">
    <location>
        <begin position="1"/>
        <end position="148"/>
    </location>
</feature>
<sequence length="437" mass="45215">MSLQLLSIAMLVGVFVIATFLNVHMGALAFVATFVVGFGMAGMSEKEILSGFPAGLFVILVGVTFLFAIAKVNGTIDWLVDGAVSLVHGRVWAFPWIMFLIAAGLAGIGAVPPAAVAIIAPTAMRIAQRYQISPLLMGLMVANGVSAGEFSPIGLFGIIVNDIAVENGVQSSPVLLFLSCFVVNAVLCYILFVVITTRARRRAVSDVADSDGGSGGAATRPTGGQLVAERTAVEAPVRPAMTRQIAVTLAGLAAMVGIVMFTDLDIGFVAMTLAVVLSMLTPAVAKEALPRIAWPSVFLIVGIVTYVNLLQELGTVTYVSDAVAHLDSPLVIALLICVIGAVVSAFASTTGILGALVPLAVPFLLAGEVNAVAMLIALSLASSIVDASPFSTTGALIVANAAEEDRDRVMGQLLRWGLAMIVAAPVLAWGIFVLPGW</sequence>
<feature type="transmembrane region" description="Helical" evidence="1">
    <location>
        <begin position="413"/>
        <end position="434"/>
    </location>
</feature>
<feature type="transmembrane region" description="Helical" evidence="1">
    <location>
        <begin position="245"/>
        <end position="262"/>
    </location>
</feature>
<dbReference type="OrthoDB" id="8738207at2"/>
<feature type="transmembrane region" description="Helical" evidence="1">
    <location>
        <begin position="48"/>
        <end position="70"/>
    </location>
</feature>
<evidence type="ECO:0000313" key="4">
    <source>
        <dbReference type="Proteomes" id="UP000254978"/>
    </source>
</evidence>
<dbReference type="AlphaFoldDB" id="A0A378TLQ8"/>
<feature type="transmembrane region" description="Helical" evidence="1">
    <location>
        <begin position="172"/>
        <end position="195"/>
    </location>
</feature>
<gene>
    <name evidence="3" type="ORF">NCTC10821_05289</name>
</gene>
<feature type="transmembrane region" description="Helical" evidence="1">
    <location>
        <begin position="330"/>
        <end position="356"/>
    </location>
</feature>
<keyword evidence="1" id="KW-1133">Transmembrane helix</keyword>
<dbReference type="EMBL" id="UGQT01000001">
    <property type="protein sequence ID" value="STZ61732.1"/>
    <property type="molecule type" value="Genomic_DNA"/>
</dbReference>
<dbReference type="InterPro" id="IPR009827">
    <property type="entry name" value="MatC_N"/>
</dbReference>
<keyword evidence="4" id="KW-1185">Reference proteome</keyword>
<keyword evidence="1" id="KW-0472">Membrane</keyword>
<feature type="transmembrane region" description="Helical" evidence="1">
    <location>
        <begin position="96"/>
        <end position="123"/>
    </location>
</feature>
<dbReference type="Proteomes" id="UP000254978">
    <property type="component" value="Unassembled WGS sequence"/>
</dbReference>
<proteinExistence type="predicted"/>
<dbReference type="Pfam" id="PF07158">
    <property type="entry name" value="MatC_N"/>
    <property type="match status" value="1"/>
</dbReference>
<evidence type="ECO:0000256" key="1">
    <source>
        <dbReference type="SAM" id="Phobius"/>
    </source>
</evidence>
<evidence type="ECO:0000259" key="2">
    <source>
        <dbReference type="Pfam" id="PF07158"/>
    </source>
</evidence>
<feature type="transmembrane region" description="Helical" evidence="1">
    <location>
        <begin position="268"/>
        <end position="285"/>
    </location>
</feature>
<feature type="transmembrane region" description="Helical" evidence="1">
    <location>
        <begin position="363"/>
        <end position="385"/>
    </location>
</feature>